<feature type="compositionally biased region" description="Low complexity" evidence="1">
    <location>
        <begin position="11"/>
        <end position="24"/>
    </location>
</feature>
<reference evidence="2 3" key="1">
    <citation type="submission" date="2021-03" db="EMBL/GenBank/DDBJ databases">
        <authorList>
            <person name="King G.J."/>
            <person name="Bancroft I."/>
            <person name="Baten A."/>
            <person name="Bloomfield J."/>
            <person name="Borpatragohain P."/>
            <person name="He Z."/>
            <person name="Irish N."/>
            <person name="Irwin J."/>
            <person name="Liu K."/>
            <person name="Mauleon R.P."/>
            <person name="Moore J."/>
            <person name="Morris R."/>
            <person name="Ostergaard L."/>
            <person name="Wang B."/>
            <person name="Wells R."/>
        </authorList>
    </citation>
    <scope>NUCLEOTIDE SEQUENCE [LARGE SCALE GENOMIC DNA]</scope>
    <source>
        <strain evidence="2">R-o-18</strain>
        <tissue evidence="2">Leaf</tissue>
    </source>
</reference>
<organism evidence="2 3">
    <name type="scientific">Brassica rapa subsp. trilocularis</name>
    <dbReference type="NCBI Taxonomy" id="1813537"/>
    <lineage>
        <taxon>Eukaryota</taxon>
        <taxon>Viridiplantae</taxon>
        <taxon>Streptophyta</taxon>
        <taxon>Embryophyta</taxon>
        <taxon>Tracheophyta</taxon>
        <taxon>Spermatophyta</taxon>
        <taxon>Magnoliopsida</taxon>
        <taxon>eudicotyledons</taxon>
        <taxon>Gunneridae</taxon>
        <taxon>Pentapetalae</taxon>
        <taxon>rosids</taxon>
        <taxon>malvids</taxon>
        <taxon>Brassicales</taxon>
        <taxon>Brassicaceae</taxon>
        <taxon>Brassiceae</taxon>
        <taxon>Brassica</taxon>
    </lineage>
</organism>
<evidence type="ECO:0000313" key="2">
    <source>
        <dbReference type="EMBL" id="KAG5406164.1"/>
    </source>
</evidence>
<evidence type="ECO:0000256" key="1">
    <source>
        <dbReference type="SAM" id="MobiDB-lite"/>
    </source>
</evidence>
<comment type="caution">
    <text evidence="2">The sequence shown here is derived from an EMBL/GenBank/DDBJ whole genome shotgun (WGS) entry which is preliminary data.</text>
</comment>
<name>A0ABQ7N5H2_BRACM</name>
<dbReference type="EMBL" id="JADBGQ010000003">
    <property type="protein sequence ID" value="KAG5406164.1"/>
    <property type="molecule type" value="Genomic_DNA"/>
</dbReference>
<gene>
    <name evidence="2" type="primary">A03g505580.1_BraROA</name>
    <name evidence="2" type="ORF">IGI04_012283</name>
</gene>
<evidence type="ECO:0000313" key="3">
    <source>
        <dbReference type="Proteomes" id="UP000823674"/>
    </source>
</evidence>
<proteinExistence type="predicted"/>
<dbReference type="Proteomes" id="UP000823674">
    <property type="component" value="Chromosome A03"/>
</dbReference>
<accession>A0ABQ7N5H2</accession>
<feature type="region of interest" description="Disordered" evidence="1">
    <location>
        <begin position="1"/>
        <end position="26"/>
    </location>
</feature>
<keyword evidence="3" id="KW-1185">Reference proteome</keyword>
<sequence length="153" mass="17657">MKPERPLRATSLGRSRSSERLGQSDTPRSLAFLLSDDTKWSRSDHLRSLPKPGATCQSDVPRSLHVLYLVELMIYQGPFGHFIMHVLHFLNLCLSIFCKPLEADYLLSKENHQNPLENSKLDHPKFNLYAHEFSFPLVKKVTSFIIFIILQLH</sequence>
<protein>
    <submittedName>
        <fullName evidence="2">Uncharacterized protein</fullName>
    </submittedName>
</protein>